<protein>
    <submittedName>
        <fullName evidence="1">Uncharacterized protein</fullName>
    </submittedName>
</protein>
<dbReference type="EMBL" id="JASPKY010000092">
    <property type="protein sequence ID" value="KAK9738017.1"/>
    <property type="molecule type" value="Genomic_DNA"/>
</dbReference>
<accession>A0AAW1LW80</accession>
<evidence type="ECO:0000313" key="2">
    <source>
        <dbReference type="Proteomes" id="UP001458880"/>
    </source>
</evidence>
<gene>
    <name evidence="1" type="ORF">QE152_g10240</name>
</gene>
<dbReference type="AlphaFoldDB" id="A0AAW1LW80"/>
<dbReference type="Proteomes" id="UP001458880">
    <property type="component" value="Unassembled WGS sequence"/>
</dbReference>
<keyword evidence="2" id="KW-1185">Reference proteome</keyword>
<organism evidence="1 2">
    <name type="scientific">Popillia japonica</name>
    <name type="common">Japanese beetle</name>
    <dbReference type="NCBI Taxonomy" id="7064"/>
    <lineage>
        <taxon>Eukaryota</taxon>
        <taxon>Metazoa</taxon>
        <taxon>Ecdysozoa</taxon>
        <taxon>Arthropoda</taxon>
        <taxon>Hexapoda</taxon>
        <taxon>Insecta</taxon>
        <taxon>Pterygota</taxon>
        <taxon>Neoptera</taxon>
        <taxon>Endopterygota</taxon>
        <taxon>Coleoptera</taxon>
        <taxon>Polyphaga</taxon>
        <taxon>Scarabaeiformia</taxon>
        <taxon>Scarabaeidae</taxon>
        <taxon>Rutelinae</taxon>
        <taxon>Popillia</taxon>
    </lineage>
</organism>
<proteinExistence type="predicted"/>
<comment type="caution">
    <text evidence="1">The sequence shown here is derived from an EMBL/GenBank/DDBJ whole genome shotgun (WGS) entry which is preliminary data.</text>
</comment>
<name>A0AAW1LW80_POPJA</name>
<evidence type="ECO:0000313" key="1">
    <source>
        <dbReference type="EMBL" id="KAK9738017.1"/>
    </source>
</evidence>
<sequence length="98" mass="10894">MFDDFEKEIPLTVDFSLLPLVTATTQVPGYRGHRFYYIRQLELPLICPTSKAPHGYKTSSTDLNQIVTANINEASNSSKQASVTLKVSNPILSEHIAN</sequence>
<reference evidence="1 2" key="1">
    <citation type="journal article" date="2024" name="BMC Genomics">
        <title>De novo assembly and annotation of Popillia japonica's genome with initial clues to its potential as an invasive pest.</title>
        <authorList>
            <person name="Cucini C."/>
            <person name="Boschi S."/>
            <person name="Funari R."/>
            <person name="Cardaioli E."/>
            <person name="Iannotti N."/>
            <person name="Marturano G."/>
            <person name="Paoli F."/>
            <person name="Bruttini M."/>
            <person name="Carapelli A."/>
            <person name="Frati F."/>
            <person name="Nardi F."/>
        </authorList>
    </citation>
    <scope>NUCLEOTIDE SEQUENCE [LARGE SCALE GENOMIC DNA]</scope>
    <source>
        <strain evidence="1">DMR45628</strain>
    </source>
</reference>